<reference evidence="10 11" key="1">
    <citation type="journal article" date="2020" name="ISME J.">
        <title>Comparative genomics reveals insights into cyanobacterial evolution and habitat adaptation.</title>
        <authorList>
            <person name="Chen M.Y."/>
            <person name="Teng W.K."/>
            <person name="Zhao L."/>
            <person name="Hu C.X."/>
            <person name="Zhou Y.K."/>
            <person name="Han B.P."/>
            <person name="Song L.R."/>
            <person name="Shu W.S."/>
        </authorList>
    </citation>
    <scope>NUCLEOTIDE SEQUENCE [LARGE SCALE GENOMIC DNA]</scope>
    <source>
        <strain evidence="10 11">FACHB-3921</strain>
    </source>
</reference>
<feature type="transmembrane region" description="Helical" evidence="8">
    <location>
        <begin position="351"/>
        <end position="371"/>
    </location>
</feature>
<protein>
    <submittedName>
        <fullName evidence="10">Glycosyltransferase family 39 protein</fullName>
    </submittedName>
</protein>
<keyword evidence="2" id="KW-1003">Cell membrane</keyword>
<dbReference type="Pfam" id="PF13231">
    <property type="entry name" value="PMT_2"/>
    <property type="match status" value="1"/>
</dbReference>
<feature type="transmembrane region" description="Helical" evidence="8">
    <location>
        <begin position="184"/>
        <end position="212"/>
    </location>
</feature>
<sequence>MKKSTVFISILLLTVGILFRFVNVEQKPYWGDEVDSLSWISGRADFKDLAFRGQEMSVREVLSYQSPYPGTNLIDTYQIIYYEHAPIFYLLARLWMGFQSSDLMTARSLAGVISLLVFPCIYWLCVELFQSSVVGWMAMTLVAVSPFHLLYAQEARQYTLWISLILLTSLTLLRAMRFQTIWSWILYIVTLTLMLYTHLLSVIVILTYSIYIFLQEGFRLSKTLVAYLISSVISFLLFTPWLLVVAANVNFHKDQSPSWTKEPTSVVVLIKTWMLNFSRLFWDFNQTFESTNLFFYLLNLSLIIYAIYHLKGHSQQRTWLFLGLMIIIPFILLATPDIILGGRRSTPIRYFIPACLAIEIVAAYLISSKIILAKSKQDWRQKFWQITTFTIIAVGILSCGLITHENTWWSKQREYYHSEVAAVVNQAKKPLVIANWFDIRTLAHSFSPHVTLQEIRLLKDVKSVGKDFSNVFLYQNQGNLERLLETQTDLQIKEKYIWYRQTSPVNSTRTILWELVRK</sequence>
<evidence type="ECO:0000256" key="7">
    <source>
        <dbReference type="ARBA" id="ARBA00023136"/>
    </source>
</evidence>
<dbReference type="InterPro" id="IPR050297">
    <property type="entry name" value="LipidA_mod_glycosyltrf_83"/>
</dbReference>
<gene>
    <name evidence="10" type="ORF">H6G14_23020</name>
</gene>
<evidence type="ECO:0000256" key="4">
    <source>
        <dbReference type="ARBA" id="ARBA00022679"/>
    </source>
</evidence>
<evidence type="ECO:0000256" key="1">
    <source>
        <dbReference type="ARBA" id="ARBA00004651"/>
    </source>
</evidence>
<proteinExistence type="predicted"/>
<feature type="domain" description="Glycosyltransferase RgtA/B/C/D-like" evidence="9">
    <location>
        <begin position="84"/>
        <end position="242"/>
    </location>
</feature>
<evidence type="ECO:0000259" key="9">
    <source>
        <dbReference type="Pfam" id="PF13231"/>
    </source>
</evidence>
<keyword evidence="11" id="KW-1185">Reference proteome</keyword>
<keyword evidence="6 8" id="KW-1133">Transmembrane helix</keyword>
<dbReference type="PANTHER" id="PTHR33908">
    <property type="entry name" value="MANNOSYLTRANSFERASE YKCB-RELATED"/>
    <property type="match status" value="1"/>
</dbReference>
<dbReference type="PANTHER" id="PTHR33908:SF3">
    <property type="entry name" value="UNDECAPRENYL PHOSPHATE-ALPHA-4-AMINO-4-DEOXY-L-ARABINOSE ARABINOSYL TRANSFERASE"/>
    <property type="match status" value="1"/>
</dbReference>
<evidence type="ECO:0000256" key="2">
    <source>
        <dbReference type="ARBA" id="ARBA00022475"/>
    </source>
</evidence>
<feature type="transmembrane region" description="Helical" evidence="8">
    <location>
        <begin position="132"/>
        <end position="151"/>
    </location>
</feature>
<keyword evidence="7 8" id="KW-0472">Membrane</keyword>
<feature type="transmembrane region" description="Helical" evidence="8">
    <location>
        <begin position="294"/>
        <end position="312"/>
    </location>
</feature>
<evidence type="ECO:0000313" key="10">
    <source>
        <dbReference type="EMBL" id="MBD2254146.1"/>
    </source>
</evidence>
<evidence type="ECO:0000313" key="11">
    <source>
        <dbReference type="Proteomes" id="UP000621307"/>
    </source>
</evidence>
<dbReference type="RefSeq" id="WP_190570039.1">
    <property type="nucleotide sequence ID" value="NZ_JACJQL010000045.1"/>
</dbReference>
<feature type="transmembrane region" description="Helical" evidence="8">
    <location>
        <begin position="224"/>
        <end position="244"/>
    </location>
</feature>
<feature type="transmembrane region" description="Helical" evidence="8">
    <location>
        <begin position="108"/>
        <end position="126"/>
    </location>
</feature>
<dbReference type="InterPro" id="IPR038731">
    <property type="entry name" value="RgtA/B/C-like"/>
</dbReference>
<comment type="caution">
    <text evidence="10">The sequence shown here is derived from an EMBL/GenBank/DDBJ whole genome shotgun (WGS) entry which is preliminary data.</text>
</comment>
<name>A0ABR8BJU5_9NOSO</name>
<evidence type="ECO:0000256" key="6">
    <source>
        <dbReference type="ARBA" id="ARBA00022989"/>
    </source>
</evidence>
<accession>A0ABR8BJU5</accession>
<comment type="subcellular location">
    <subcellularLocation>
        <location evidence="1">Cell membrane</location>
        <topology evidence="1">Multi-pass membrane protein</topology>
    </subcellularLocation>
</comment>
<evidence type="ECO:0000256" key="3">
    <source>
        <dbReference type="ARBA" id="ARBA00022676"/>
    </source>
</evidence>
<feature type="transmembrane region" description="Helical" evidence="8">
    <location>
        <begin position="158"/>
        <end position="178"/>
    </location>
</feature>
<dbReference type="EMBL" id="JACJQL010000045">
    <property type="protein sequence ID" value="MBD2254146.1"/>
    <property type="molecule type" value="Genomic_DNA"/>
</dbReference>
<feature type="transmembrane region" description="Helical" evidence="8">
    <location>
        <begin position="318"/>
        <end position="339"/>
    </location>
</feature>
<evidence type="ECO:0000256" key="5">
    <source>
        <dbReference type="ARBA" id="ARBA00022692"/>
    </source>
</evidence>
<keyword evidence="5 8" id="KW-0812">Transmembrane</keyword>
<dbReference type="Proteomes" id="UP000621307">
    <property type="component" value="Unassembled WGS sequence"/>
</dbReference>
<keyword evidence="4" id="KW-0808">Transferase</keyword>
<feature type="transmembrane region" description="Helical" evidence="8">
    <location>
        <begin position="383"/>
        <end position="403"/>
    </location>
</feature>
<evidence type="ECO:0000256" key="8">
    <source>
        <dbReference type="SAM" id="Phobius"/>
    </source>
</evidence>
<keyword evidence="3" id="KW-0328">Glycosyltransferase</keyword>
<organism evidence="10 11">
    <name type="scientific">Nostoc parmelioides FACHB-3921</name>
    <dbReference type="NCBI Taxonomy" id="2692909"/>
    <lineage>
        <taxon>Bacteria</taxon>
        <taxon>Bacillati</taxon>
        <taxon>Cyanobacteriota</taxon>
        <taxon>Cyanophyceae</taxon>
        <taxon>Nostocales</taxon>
        <taxon>Nostocaceae</taxon>
        <taxon>Nostoc</taxon>
    </lineage>
</organism>